<feature type="domain" description="HTH myb-type" evidence="5">
    <location>
        <begin position="10"/>
        <end position="46"/>
    </location>
</feature>
<evidence type="ECO:0000259" key="5">
    <source>
        <dbReference type="PROSITE" id="PS51294"/>
    </source>
</evidence>
<dbReference type="PROSITE" id="PS50090">
    <property type="entry name" value="MYB_LIKE"/>
    <property type="match status" value="1"/>
</dbReference>
<evidence type="ECO:0000259" key="4">
    <source>
        <dbReference type="PROSITE" id="PS50090"/>
    </source>
</evidence>
<dbReference type="Proteomes" id="UP000287651">
    <property type="component" value="Unassembled WGS sequence"/>
</dbReference>
<evidence type="ECO:0000256" key="3">
    <source>
        <dbReference type="ARBA" id="ARBA00023242"/>
    </source>
</evidence>
<keyword evidence="3" id="KW-0539">Nucleus</keyword>
<dbReference type="PANTHER" id="PTHR47999">
    <property type="entry name" value="TRANSCRIPTION FACTOR MYB8-RELATED-RELATED"/>
    <property type="match status" value="1"/>
</dbReference>
<dbReference type="CDD" id="cd00167">
    <property type="entry name" value="SANT"/>
    <property type="match status" value="1"/>
</dbReference>
<protein>
    <submittedName>
        <fullName evidence="6">Uncharacterized protein</fullName>
    </submittedName>
</protein>
<reference evidence="6 7" key="1">
    <citation type="journal article" date="2014" name="Agronomy (Basel)">
        <title>A Draft Genome Sequence for Ensete ventricosum, the Drought-Tolerant Tree Against Hunger.</title>
        <authorList>
            <person name="Harrison J."/>
            <person name="Moore K.A."/>
            <person name="Paszkiewicz K."/>
            <person name="Jones T."/>
            <person name="Grant M."/>
            <person name="Ambacheew D."/>
            <person name="Muzemil S."/>
            <person name="Studholme D.J."/>
        </authorList>
    </citation>
    <scope>NUCLEOTIDE SEQUENCE [LARGE SCALE GENOMIC DNA]</scope>
</reference>
<dbReference type="EMBL" id="AMZH03006410">
    <property type="protein sequence ID" value="RRT63918.1"/>
    <property type="molecule type" value="Genomic_DNA"/>
</dbReference>
<gene>
    <name evidence="6" type="ORF">B296_00042301</name>
</gene>
<dbReference type="InterPro" id="IPR009057">
    <property type="entry name" value="Homeodomain-like_sf"/>
</dbReference>
<proteinExistence type="predicted"/>
<dbReference type="SUPFAM" id="SSF46689">
    <property type="entry name" value="Homeodomain-like"/>
    <property type="match status" value="1"/>
</dbReference>
<sequence>MGRKPCCSTEADLKRGAWTAEEDRILEAYIKTHGEGRWRSLPKKAGADENLALAVELLRCRLPEHSSLLNLLRRWSLIAGRLPGRTDNEIKNYWNTYLRKKVQNQHQPVVVLSNLHRFVQVSREGDFVAVSKAEKAPESVPGESTSILTEGNWWDFLMSSDAGESASAVQVPQLNLVSVCGDDSRCDLYAANEGMLEDWMCDPAQTSLDRELESLARFLHCDD</sequence>
<dbReference type="GO" id="GO:0003677">
    <property type="term" value="F:DNA binding"/>
    <property type="evidence" value="ECO:0007669"/>
    <property type="project" value="UniProtKB-KW"/>
</dbReference>
<name>A0A426ZIW6_ENSVE</name>
<dbReference type="SMART" id="SM00717">
    <property type="entry name" value="SANT"/>
    <property type="match status" value="1"/>
</dbReference>
<feature type="domain" description="Myb-like" evidence="4">
    <location>
        <begin position="10"/>
        <end position="98"/>
    </location>
</feature>
<comment type="caution">
    <text evidence="6">The sequence shown here is derived from an EMBL/GenBank/DDBJ whole genome shotgun (WGS) entry which is preliminary data.</text>
</comment>
<dbReference type="GO" id="GO:0005634">
    <property type="term" value="C:nucleus"/>
    <property type="evidence" value="ECO:0007669"/>
    <property type="project" value="UniProtKB-SubCell"/>
</dbReference>
<accession>A0A426ZIW6</accession>
<dbReference type="Pfam" id="PF00249">
    <property type="entry name" value="Myb_DNA-binding"/>
    <property type="match status" value="2"/>
</dbReference>
<dbReference type="Gene3D" id="1.10.10.60">
    <property type="entry name" value="Homeodomain-like"/>
    <property type="match status" value="1"/>
</dbReference>
<dbReference type="PANTHER" id="PTHR47999:SF96">
    <property type="entry name" value="TRANSCRIPTION REPRESSOR MYB6-LIKE"/>
    <property type="match status" value="1"/>
</dbReference>
<dbReference type="PROSITE" id="PS51294">
    <property type="entry name" value="HTH_MYB"/>
    <property type="match status" value="2"/>
</dbReference>
<evidence type="ECO:0000313" key="7">
    <source>
        <dbReference type="Proteomes" id="UP000287651"/>
    </source>
</evidence>
<dbReference type="AlphaFoldDB" id="A0A426ZIW6"/>
<comment type="subcellular location">
    <subcellularLocation>
        <location evidence="1">Nucleus</location>
    </subcellularLocation>
</comment>
<evidence type="ECO:0000313" key="6">
    <source>
        <dbReference type="EMBL" id="RRT63918.1"/>
    </source>
</evidence>
<keyword evidence="2" id="KW-0238">DNA-binding</keyword>
<dbReference type="InterPro" id="IPR017930">
    <property type="entry name" value="Myb_dom"/>
</dbReference>
<evidence type="ECO:0000256" key="2">
    <source>
        <dbReference type="ARBA" id="ARBA00023125"/>
    </source>
</evidence>
<evidence type="ECO:0000256" key="1">
    <source>
        <dbReference type="ARBA" id="ARBA00004123"/>
    </source>
</evidence>
<dbReference type="InterPro" id="IPR001005">
    <property type="entry name" value="SANT/Myb"/>
</dbReference>
<organism evidence="6 7">
    <name type="scientific">Ensete ventricosum</name>
    <name type="common">Abyssinian banana</name>
    <name type="synonym">Musa ensete</name>
    <dbReference type="NCBI Taxonomy" id="4639"/>
    <lineage>
        <taxon>Eukaryota</taxon>
        <taxon>Viridiplantae</taxon>
        <taxon>Streptophyta</taxon>
        <taxon>Embryophyta</taxon>
        <taxon>Tracheophyta</taxon>
        <taxon>Spermatophyta</taxon>
        <taxon>Magnoliopsida</taxon>
        <taxon>Liliopsida</taxon>
        <taxon>Zingiberales</taxon>
        <taxon>Musaceae</taxon>
        <taxon>Ensete</taxon>
    </lineage>
</organism>
<feature type="domain" description="HTH myb-type" evidence="5">
    <location>
        <begin position="73"/>
        <end position="102"/>
    </location>
</feature>
<dbReference type="InterPro" id="IPR015495">
    <property type="entry name" value="Myb_TF_plants"/>
</dbReference>